<organism evidence="1">
    <name type="scientific">Vibrio cholerae (strain MO10)</name>
    <dbReference type="NCBI Taxonomy" id="345072"/>
    <lineage>
        <taxon>Bacteria</taxon>
        <taxon>Pseudomonadati</taxon>
        <taxon>Pseudomonadota</taxon>
        <taxon>Gammaproteobacteria</taxon>
        <taxon>Vibrionales</taxon>
        <taxon>Vibrionaceae</taxon>
        <taxon>Vibrio</taxon>
    </lineage>
</organism>
<dbReference type="HOGENOM" id="CLU_2903068_0_0_6"/>
<dbReference type="AlphaFoldDB" id="A0A0X1L5K1"/>
<dbReference type="Proteomes" id="UP000004687">
    <property type="component" value="Unassembled WGS sequence"/>
</dbReference>
<name>A0A0X1L5K1_VIBCO</name>
<gene>
    <name evidence="1" type="ORF">VchoM_03863</name>
</gene>
<evidence type="ECO:0000313" key="1">
    <source>
        <dbReference type="EMBL" id="EET25836.1"/>
    </source>
</evidence>
<accession>A0A0X1L5K1</accession>
<sequence>MLKGPVNVKGGPAQQKSNLRELYIDCKIKHIYFKIKTSELCSLHPKLCAWDQVVVGPSGMCY</sequence>
<reference evidence="1" key="2">
    <citation type="submission" date="2008-07" db="EMBL/GenBank/DDBJ databases">
        <authorList>
            <consortium name="Broad Institute Genome Sequencing Platform"/>
            <person name="Colwell R."/>
            <person name="Grim C.J."/>
            <person name="Young S."/>
            <person name="Jaffe D."/>
            <person name="Gnerre S."/>
            <person name="Berlin A."/>
            <person name="Heiman D."/>
            <person name="Hepburn T."/>
            <person name="Shea T."/>
            <person name="Sykes S."/>
            <person name="Alvarado L."/>
            <person name="Kodira C."/>
            <person name="Heidelberg J."/>
            <person name="Lander E."/>
            <person name="Galagan J."/>
            <person name="Nusbaum C."/>
            <person name="Birren B."/>
        </authorList>
    </citation>
    <scope>NUCLEOTIDE SEQUENCE [LARGE SCALE GENOMIC DNA]</scope>
    <source>
        <strain evidence="1">MO10</strain>
    </source>
</reference>
<reference evidence="1" key="1">
    <citation type="submission" date="2005-09" db="EMBL/GenBank/DDBJ databases">
        <title>Annotation of Vibrio cholerae MO10.</title>
        <authorList>
            <person name="Colwell R."/>
            <person name="Grim C.J."/>
            <person name="Young S."/>
            <person name="Jaffe D."/>
            <person name="Gnerre S."/>
            <person name="Berlin A."/>
            <person name="Heiman D."/>
            <person name="Hepburn T."/>
            <person name="Shea T."/>
            <person name="Sykes S."/>
            <person name="Yandava C."/>
            <person name="Alvarado L."/>
            <person name="Kodira C."/>
            <person name="Borodovsky M."/>
            <person name="Heidelberg J."/>
            <person name="Lander E."/>
            <person name="Galagan J."/>
            <person name="Nusbaum C."/>
            <person name="Birren B."/>
        </authorList>
    </citation>
    <scope>NUCLEOTIDE SEQUENCE [LARGE SCALE GENOMIC DNA]</scope>
    <source>
        <strain evidence="1">MO10</strain>
    </source>
</reference>
<protein>
    <submittedName>
        <fullName evidence="1">Uncharacterized protein</fullName>
    </submittedName>
</protein>
<dbReference type="EMBL" id="DS990157">
    <property type="protein sequence ID" value="EET25836.1"/>
    <property type="molecule type" value="Genomic_DNA"/>
</dbReference>
<proteinExistence type="predicted"/>